<organism evidence="1 2">
    <name type="scientific">Ligilactobacillus murinus</name>
    <dbReference type="NCBI Taxonomy" id="1622"/>
    <lineage>
        <taxon>Bacteria</taxon>
        <taxon>Bacillati</taxon>
        <taxon>Bacillota</taxon>
        <taxon>Bacilli</taxon>
        <taxon>Lactobacillales</taxon>
        <taxon>Lactobacillaceae</taxon>
        <taxon>Ligilactobacillus</taxon>
    </lineage>
</organism>
<protein>
    <submittedName>
        <fullName evidence="1">Uncharacterized protein</fullName>
    </submittedName>
</protein>
<name>A0AAE6WJ77_9LACO</name>
<dbReference type="Proteomes" id="UP000463931">
    <property type="component" value="Chromosome"/>
</dbReference>
<reference evidence="1 2" key="1">
    <citation type="journal article" date="2019" name="Nat. Med.">
        <title>Preventing dysbiosis of the neonatal mouse intestinal microbiome protects against late-onset sepsis.</title>
        <authorList>
            <person name="Singer J.R."/>
            <person name="Blosser E.G."/>
            <person name="Zindl C.L."/>
            <person name="Silberger D.J."/>
            <person name="Conlan S."/>
            <person name="Laufer V.A."/>
            <person name="DiToro D."/>
            <person name="Deming C."/>
            <person name="Kumar R."/>
            <person name="Morrow C.D."/>
            <person name="Segre J.A."/>
            <person name="Gray M.J."/>
            <person name="Randolph D.A."/>
            <person name="Weaver C.T."/>
        </authorList>
    </citation>
    <scope>NUCLEOTIDE SEQUENCE [LARGE SCALE GENOMIC DNA]</scope>
    <source>
        <strain evidence="1 2">V10</strain>
    </source>
</reference>
<accession>A0AAE6WJ77</accession>
<evidence type="ECO:0000313" key="2">
    <source>
        <dbReference type="Proteomes" id="UP000463931"/>
    </source>
</evidence>
<evidence type="ECO:0000313" key="1">
    <source>
        <dbReference type="EMBL" id="QIA90570.1"/>
    </source>
</evidence>
<sequence>MLLAQGVRTPFAHIIYSSTTQAQALRVLAGLHSPYVYELEGNVIYDNKERGRALMKKFIINYHFKNSGLGELTEEREFNTFLEAMEYIDDRYKIFYSCHRECEFTMVGKDFSIGIVEK</sequence>
<gene>
    <name evidence="1" type="ORF">FEE40_10605</name>
</gene>
<dbReference type="RefSeq" id="WP_153550864.1">
    <property type="nucleotide sequence ID" value="NZ_CP040852.1"/>
</dbReference>
<dbReference type="AlphaFoldDB" id="A0AAE6WJ77"/>
<dbReference type="EMBL" id="CP040852">
    <property type="protein sequence ID" value="QIA90570.1"/>
    <property type="molecule type" value="Genomic_DNA"/>
</dbReference>
<proteinExistence type="predicted"/>